<evidence type="ECO:0000256" key="2">
    <source>
        <dbReference type="ARBA" id="ARBA00004846"/>
    </source>
</evidence>
<proteinExistence type="predicted"/>
<dbReference type="PANTHER" id="PTHR10909">
    <property type="entry name" value="ELECTRON TRANSPORT OXIDOREDUCTASE"/>
    <property type="match status" value="1"/>
</dbReference>
<dbReference type="PANTHER" id="PTHR10909:SF250">
    <property type="entry name" value="PEROXISOMAL ACYL-COENZYME A OXIDASE 1"/>
    <property type="match status" value="1"/>
</dbReference>
<dbReference type="GO" id="GO:0033540">
    <property type="term" value="P:fatty acid beta-oxidation using acyl-CoA oxidase"/>
    <property type="evidence" value="ECO:0007669"/>
    <property type="project" value="TreeGrafter"/>
</dbReference>
<dbReference type="SUPFAM" id="SSF56645">
    <property type="entry name" value="Acyl-CoA dehydrogenase NM domain-like"/>
    <property type="match status" value="1"/>
</dbReference>
<dbReference type="AlphaFoldDB" id="A0A3P7IYY6"/>
<keyword evidence="4" id="KW-0274">FAD</keyword>
<sequence length="116" mass="13060">MFIPTLQAHCSDEQMHFLEQAMTMQIIGTYAQTELGHGTNLKKLETTATYDAKTQEFVLNSPTTTSMKWWPGNLGKSANYAIVVAILMIDGKNYGPHNFLVQIRDLETHIPLKGDF</sequence>
<reference evidence="5 6" key="1">
    <citation type="submission" date="2018-11" db="EMBL/GenBank/DDBJ databases">
        <authorList>
            <consortium name="Pathogen Informatics"/>
        </authorList>
    </citation>
    <scope>NUCLEOTIDE SEQUENCE [LARGE SCALE GENOMIC DNA]</scope>
</reference>
<evidence type="ECO:0000256" key="3">
    <source>
        <dbReference type="ARBA" id="ARBA00022630"/>
    </source>
</evidence>
<dbReference type="OrthoDB" id="5861388at2759"/>
<name>A0A3P7IYY6_STRVU</name>
<evidence type="ECO:0000313" key="5">
    <source>
        <dbReference type="EMBL" id="VDM73193.1"/>
    </source>
</evidence>
<dbReference type="EMBL" id="UYYB01029344">
    <property type="protein sequence ID" value="VDM73193.1"/>
    <property type="molecule type" value="Genomic_DNA"/>
</dbReference>
<dbReference type="InterPro" id="IPR009100">
    <property type="entry name" value="AcylCoA_DH/oxidase_NM_dom_sf"/>
</dbReference>
<keyword evidence="6" id="KW-1185">Reference proteome</keyword>
<dbReference type="Gene3D" id="2.40.110.10">
    <property type="entry name" value="Butyryl-CoA Dehydrogenase, subunit A, domain 2"/>
    <property type="match status" value="1"/>
</dbReference>
<dbReference type="GO" id="GO:0071949">
    <property type="term" value="F:FAD binding"/>
    <property type="evidence" value="ECO:0007669"/>
    <property type="project" value="InterPro"/>
</dbReference>
<evidence type="ECO:0000256" key="1">
    <source>
        <dbReference type="ARBA" id="ARBA00001974"/>
    </source>
</evidence>
<dbReference type="GO" id="GO:0005777">
    <property type="term" value="C:peroxisome"/>
    <property type="evidence" value="ECO:0007669"/>
    <property type="project" value="InterPro"/>
</dbReference>
<keyword evidence="3" id="KW-0285">Flavoprotein</keyword>
<accession>A0A3P7IYY6</accession>
<comment type="cofactor">
    <cofactor evidence="1">
        <name>FAD</name>
        <dbReference type="ChEBI" id="CHEBI:57692"/>
    </cofactor>
</comment>
<evidence type="ECO:0000256" key="4">
    <source>
        <dbReference type="ARBA" id="ARBA00022827"/>
    </source>
</evidence>
<comment type="pathway">
    <text evidence="2">Lipid metabolism; peroxisomal fatty acid beta-oxidation.</text>
</comment>
<dbReference type="GO" id="GO:0003997">
    <property type="term" value="F:acyl-CoA oxidase activity"/>
    <property type="evidence" value="ECO:0007669"/>
    <property type="project" value="InterPro"/>
</dbReference>
<evidence type="ECO:0000313" key="6">
    <source>
        <dbReference type="Proteomes" id="UP000270094"/>
    </source>
</evidence>
<dbReference type="GO" id="GO:0005504">
    <property type="term" value="F:fatty acid binding"/>
    <property type="evidence" value="ECO:0007669"/>
    <property type="project" value="TreeGrafter"/>
</dbReference>
<protein>
    <submittedName>
        <fullName evidence="5">Uncharacterized protein</fullName>
    </submittedName>
</protein>
<gene>
    <name evidence="5" type="ORF">SVUK_LOCUS8191</name>
</gene>
<dbReference type="Proteomes" id="UP000270094">
    <property type="component" value="Unassembled WGS sequence"/>
</dbReference>
<dbReference type="InterPro" id="IPR046373">
    <property type="entry name" value="Acyl-CoA_Oxase/DH_mid-dom_sf"/>
</dbReference>
<dbReference type="GO" id="GO:0055088">
    <property type="term" value="P:lipid homeostasis"/>
    <property type="evidence" value="ECO:0007669"/>
    <property type="project" value="TreeGrafter"/>
</dbReference>
<organism evidence="5 6">
    <name type="scientific">Strongylus vulgaris</name>
    <name type="common">Blood worm</name>
    <dbReference type="NCBI Taxonomy" id="40348"/>
    <lineage>
        <taxon>Eukaryota</taxon>
        <taxon>Metazoa</taxon>
        <taxon>Ecdysozoa</taxon>
        <taxon>Nematoda</taxon>
        <taxon>Chromadorea</taxon>
        <taxon>Rhabditida</taxon>
        <taxon>Rhabditina</taxon>
        <taxon>Rhabditomorpha</taxon>
        <taxon>Strongyloidea</taxon>
        <taxon>Strongylidae</taxon>
        <taxon>Strongylus</taxon>
    </lineage>
</organism>
<dbReference type="InterPro" id="IPR012258">
    <property type="entry name" value="Acyl-CoA_oxidase"/>
</dbReference>